<feature type="chain" id="PRO_5009643512" description="DUF4421 domain-containing protein" evidence="1">
    <location>
        <begin position="20"/>
        <end position="304"/>
    </location>
</feature>
<protein>
    <recommendedName>
        <fullName evidence="4">DUF4421 domain-containing protein</fullName>
    </recommendedName>
</protein>
<dbReference type="OrthoDB" id="657710at2"/>
<dbReference type="Proteomes" id="UP000182826">
    <property type="component" value="Unassembled WGS sequence"/>
</dbReference>
<dbReference type="RefSeq" id="WP_071638592.1">
    <property type="nucleotide sequence ID" value="NZ_MLFK01000011.1"/>
</dbReference>
<reference evidence="2 3" key="1">
    <citation type="submission" date="2016-10" db="EMBL/GenBank/DDBJ databases">
        <title>Draft Genome Sequence of Rhizobacteria Flavobacterium johnsoniae CI04.</title>
        <authorList>
            <person name="Bravo J.I."/>
            <person name="Lozano G.L."/>
            <person name="Handelsman J."/>
        </authorList>
    </citation>
    <scope>NUCLEOTIDE SEQUENCE [LARGE SCALE GENOMIC DNA]</scope>
    <source>
        <strain evidence="2 3">CI04</strain>
    </source>
</reference>
<evidence type="ECO:0000256" key="1">
    <source>
        <dbReference type="SAM" id="SignalP"/>
    </source>
</evidence>
<evidence type="ECO:0000313" key="2">
    <source>
        <dbReference type="EMBL" id="OIV39919.1"/>
    </source>
</evidence>
<keyword evidence="1" id="KW-0732">Signal</keyword>
<evidence type="ECO:0000313" key="3">
    <source>
        <dbReference type="Proteomes" id="UP000182826"/>
    </source>
</evidence>
<sequence>MKKLVYFLIIPFSFLSANAQTTAEITEENTLLNAQYNSDKLQDYNAEDLPWHGRRFKATAGVFFPVNNTEVEVNGTNGRIGTDIDFERDLGFETNTVSFFGTFEWRASRRSRFNLEYFYLKRNSEKTLQKEIEFKDHVYPIDGRVSAFLDNQMVRFAYGYAIISKPKYELGLLIGAHIMLADVGLRLEANTAQVGYHDNVNFTAPLPDIGIWGEFVLGKKVGLYANVNYFALAINDIDGRIISYNLSVLYNVYKDFSLTAGYTGLNFRLDVTRPRIDGFFKWGYNGPTIAATYSFGNHVKFYKH</sequence>
<proteinExistence type="predicted"/>
<dbReference type="EMBL" id="MLFK01000011">
    <property type="protein sequence ID" value="OIV39919.1"/>
    <property type="molecule type" value="Genomic_DNA"/>
</dbReference>
<gene>
    <name evidence="2" type="ORF">BKM63_21165</name>
</gene>
<organism evidence="2 3">
    <name type="scientific">Flavobacterium johnsoniae</name>
    <name type="common">Cytophaga johnsonae</name>
    <dbReference type="NCBI Taxonomy" id="986"/>
    <lineage>
        <taxon>Bacteria</taxon>
        <taxon>Pseudomonadati</taxon>
        <taxon>Bacteroidota</taxon>
        <taxon>Flavobacteriia</taxon>
        <taxon>Flavobacteriales</taxon>
        <taxon>Flavobacteriaceae</taxon>
        <taxon>Flavobacterium</taxon>
    </lineage>
</organism>
<accession>A0A1J7BMJ6</accession>
<keyword evidence="3" id="KW-1185">Reference proteome</keyword>
<feature type="signal peptide" evidence="1">
    <location>
        <begin position="1"/>
        <end position="19"/>
    </location>
</feature>
<name>A0A1J7BMJ6_FLAJO</name>
<evidence type="ECO:0008006" key="4">
    <source>
        <dbReference type="Google" id="ProtNLM"/>
    </source>
</evidence>
<dbReference type="AlphaFoldDB" id="A0A1J7BMJ6"/>
<comment type="caution">
    <text evidence="2">The sequence shown here is derived from an EMBL/GenBank/DDBJ whole genome shotgun (WGS) entry which is preliminary data.</text>
</comment>